<dbReference type="PANTHER" id="PTHR43394:SF19">
    <property type="entry name" value="ABC TRANSPORTER B FAMILY"/>
    <property type="match status" value="1"/>
</dbReference>
<feature type="non-terminal residue" evidence="10">
    <location>
        <position position="1"/>
    </location>
</feature>
<dbReference type="SUPFAM" id="SSF90123">
    <property type="entry name" value="ABC transporter transmembrane region"/>
    <property type="match status" value="1"/>
</dbReference>
<evidence type="ECO:0000256" key="2">
    <source>
        <dbReference type="ARBA" id="ARBA00022692"/>
    </source>
</evidence>
<dbReference type="Pfam" id="PF00005">
    <property type="entry name" value="ABC_tran"/>
    <property type="match status" value="1"/>
</dbReference>
<evidence type="ECO:0000256" key="5">
    <source>
        <dbReference type="ARBA" id="ARBA00022989"/>
    </source>
</evidence>
<feature type="domain" description="ABC transporter" evidence="8">
    <location>
        <begin position="386"/>
        <end position="575"/>
    </location>
</feature>
<protein>
    <recommendedName>
        <fullName evidence="12">ATP-dependent transporter ycf16</fullName>
    </recommendedName>
</protein>
<keyword evidence="11" id="KW-1185">Reference proteome</keyword>
<keyword evidence="6 7" id="KW-0472">Membrane</keyword>
<evidence type="ECO:0000256" key="4">
    <source>
        <dbReference type="ARBA" id="ARBA00022840"/>
    </source>
</evidence>
<dbReference type="PROSITE" id="PS50929">
    <property type="entry name" value="ABC_TM1F"/>
    <property type="match status" value="1"/>
</dbReference>
<name>A0ABN9T400_9DINO</name>
<dbReference type="PROSITE" id="PS50893">
    <property type="entry name" value="ABC_TRANSPORTER_2"/>
    <property type="match status" value="1"/>
</dbReference>
<feature type="domain" description="ABC transmembrane type-1" evidence="9">
    <location>
        <begin position="57"/>
        <end position="343"/>
    </location>
</feature>
<feature type="non-terminal residue" evidence="10">
    <location>
        <position position="575"/>
    </location>
</feature>
<feature type="transmembrane region" description="Helical" evidence="7">
    <location>
        <begin position="201"/>
        <end position="221"/>
    </location>
</feature>
<dbReference type="InterPro" id="IPR036640">
    <property type="entry name" value="ABC1_TM_sf"/>
</dbReference>
<dbReference type="SMART" id="SM00382">
    <property type="entry name" value="AAA"/>
    <property type="match status" value="1"/>
</dbReference>
<dbReference type="EMBL" id="CAUYUJ010014283">
    <property type="protein sequence ID" value="CAK0839331.1"/>
    <property type="molecule type" value="Genomic_DNA"/>
</dbReference>
<evidence type="ECO:0000259" key="8">
    <source>
        <dbReference type="PROSITE" id="PS50893"/>
    </source>
</evidence>
<keyword evidence="5 7" id="KW-1133">Transmembrane helix</keyword>
<keyword evidence="3" id="KW-0547">Nucleotide-binding</keyword>
<proteinExistence type="predicted"/>
<evidence type="ECO:0000313" key="11">
    <source>
        <dbReference type="Proteomes" id="UP001189429"/>
    </source>
</evidence>
<comment type="subcellular location">
    <subcellularLocation>
        <location evidence="1">Membrane</location>
        <topology evidence="1">Multi-pass membrane protein</topology>
    </subcellularLocation>
</comment>
<dbReference type="Proteomes" id="UP001189429">
    <property type="component" value="Unassembled WGS sequence"/>
</dbReference>
<dbReference type="InterPro" id="IPR039421">
    <property type="entry name" value="Type_1_exporter"/>
</dbReference>
<reference evidence="10" key="1">
    <citation type="submission" date="2023-10" db="EMBL/GenBank/DDBJ databases">
        <authorList>
            <person name="Chen Y."/>
            <person name="Shah S."/>
            <person name="Dougan E. K."/>
            <person name="Thang M."/>
            <person name="Chan C."/>
        </authorList>
    </citation>
    <scope>NUCLEOTIDE SEQUENCE [LARGE SCALE GENOMIC DNA]</scope>
</reference>
<evidence type="ECO:0000256" key="7">
    <source>
        <dbReference type="SAM" id="Phobius"/>
    </source>
</evidence>
<dbReference type="InterPro" id="IPR011527">
    <property type="entry name" value="ABC1_TM_dom"/>
</dbReference>
<dbReference type="PROSITE" id="PS00211">
    <property type="entry name" value="ABC_TRANSPORTER_1"/>
    <property type="match status" value="1"/>
</dbReference>
<dbReference type="Gene3D" id="1.20.1560.10">
    <property type="entry name" value="ABC transporter type 1, transmembrane domain"/>
    <property type="match status" value="1"/>
</dbReference>
<evidence type="ECO:0008006" key="12">
    <source>
        <dbReference type="Google" id="ProtNLM"/>
    </source>
</evidence>
<feature type="transmembrane region" description="Helical" evidence="7">
    <location>
        <begin position="178"/>
        <end position="195"/>
    </location>
</feature>
<dbReference type="Gene3D" id="3.40.50.300">
    <property type="entry name" value="P-loop containing nucleotide triphosphate hydrolases"/>
    <property type="match status" value="1"/>
</dbReference>
<dbReference type="SUPFAM" id="SSF52540">
    <property type="entry name" value="P-loop containing nucleoside triphosphate hydrolases"/>
    <property type="match status" value="1"/>
</dbReference>
<sequence>AAAFAGAGGLLETWVLRWFRLASSGSPSSDRAASEGRLEEDLARLWRLASHEGPLLAVGIGCLLCAAGLRTLIPQAVAKTLVVALQRGGGEQALASLRSAALRLGALALGYGAASGLRGLIMSVVENRLLARLRWQTFSLMLQQDVAFHDERDVGELTSRLNSDCEAVSSGLSLNFNIFLRNAVQLVFGVGYLAITSWRLSLILVGVWVVLFYVYTVYGRFTRRSSFLRQDQLAGLNTVATESLQNVRTLRSLGGEGALLRKYSEAAHKLLFLEHQRAAAYGVYATFYNGLSEGIKAVALGVGGVLVARGSMTPEQLTATMLYVDMVVGSSLAVGGQYRQLMQSIGSSRRVFEYTEMSPSPSVVRQRGDDSSGSRRLPMDNFVGHVSFRNVSFTYPSRPGDPILSGLTLDVPAGVTTALVGASGSGKSTLASLLQRWYEPDEGEVLLDGVSLDELDPIWLRSLLGVVTQDPRLFSATVLENLVLGLGEDDAGDPAATGLLPNGSVDPVVVEAAKAAHAHDFIVALPQGYHTPVGDARLSGGQRQRLALARALARRPRILVLDEATSALDTRTEAK</sequence>
<dbReference type="PANTHER" id="PTHR43394">
    <property type="entry name" value="ATP-DEPENDENT PERMEASE MDL1, MITOCHONDRIAL"/>
    <property type="match status" value="1"/>
</dbReference>
<evidence type="ECO:0000256" key="6">
    <source>
        <dbReference type="ARBA" id="ARBA00023136"/>
    </source>
</evidence>
<evidence type="ECO:0000259" key="9">
    <source>
        <dbReference type="PROSITE" id="PS50929"/>
    </source>
</evidence>
<evidence type="ECO:0000313" key="10">
    <source>
        <dbReference type="EMBL" id="CAK0839331.1"/>
    </source>
</evidence>
<dbReference type="Pfam" id="PF00664">
    <property type="entry name" value="ABC_membrane"/>
    <property type="match status" value="1"/>
</dbReference>
<evidence type="ECO:0000256" key="1">
    <source>
        <dbReference type="ARBA" id="ARBA00004141"/>
    </source>
</evidence>
<organism evidence="10 11">
    <name type="scientific">Prorocentrum cordatum</name>
    <dbReference type="NCBI Taxonomy" id="2364126"/>
    <lineage>
        <taxon>Eukaryota</taxon>
        <taxon>Sar</taxon>
        <taxon>Alveolata</taxon>
        <taxon>Dinophyceae</taxon>
        <taxon>Prorocentrales</taxon>
        <taxon>Prorocentraceae</taxon>
        <taxon>Prorocentrum</taxon>
    </lineage>
</organism>
<comment type="caution">
    <text evidence="10">The sequence shown here is derived from an EMBL/GenBank/DDBJ whole genome shotgun (WGS) entry which is preliminary data.</text>
</comment>
<dbReference type="InterPro" id="IPR003593">
    <property type="entry name" value="AAA+_ATPase"/>
</dbReference>
<dbReference type="InterPro" id="IPR027417">
    <property type="entry name" value="P-loop_NTPase"/>
</dbReference>
<dbReference type="InterPro" id="IPR017871">
    <property type="entry name" value="ABC_transporter-like_CS"/>
</dbReference>
<evidence type="ECO:0000256" key="3">
    <source>
        <dbReference type="ARBA" id="ARBA00022741"/>
    </source>
</evidence>
<keyword evidence="2 7" id="KW-0812">Transmembrane</keyword>
<dbReference type="InterPro" id="IPR003439">
    <property type="entry name" value="ABC_transporter-like_ATP-bd"/>
</dbReference>
<accession>A0ABN9T400</accession>
<gene>
    <name evidence="10" type="ORF">PCOR1329_LOCUS35023</name>
</gene>
<keyword evidence="4" id="KW-0067">ATP-binding</keyword>